<dbReference type="NCBIfam" id="TIGR00748">
    <property type="entry name" value="HMG_CoA_syn_Arc"/>
    <property type="match status" value="1"/>
</dbReference>
<evidence type="ECO:0000313" key="3">
    <source>
        <dbReference type="EMBL" id="GAG19974.1"/>
    </source>
</evidence>
<protein>
    <recommendedName>
        <fullName evidence="2">Beta-ketoacyl-[acyl-carrier-protein] synthase III C-terminal domain-containing protein</fullName>
    </recommendedName>
</protein>
<gene>
    <name evidence="3" type="ORF">S01H1_49154</name>
</gene>
<dbReference type="Pfam" id="PF08541">
    <property type="entry name" value="ACP_syn_III_C"/>
    <property type="match status" value="1"/>
</dbReference>
<dbReference type="SUPFAM" id="SSF53901">
    <property type="entry name" value="Thiolase-like"/>
    <property type="match status" value="2"/>
</dbReference>
<evidence type="ECO:0000259" key="2">
    <source>
        <dbReference type="Pfam" id="PF08541"/>
    </source>
</evidence>
<dbReference type="GO" id="GO:0004421">
    <property type="term" value="F:hydroxymethylglutaryl-CoA synthase activity"/>
    <property type="evidence" value="ECO:0007669"/>
    <property type="project" value="InterPro"/>
</dbReference>
<dbReference type="PANTHER" id="PTHR43323:SF2">
    <property type="entry name" value="HYDROXYMETHYLGLUTARYL-COA SYNTHASE"/>
    <property type="match status" value="1"/>
</dbReference>
<accession>X0VNP6</accession>
<dbReference type="PANTHER" id="PTHR43323">
    <property type="entry name" value="3-HYDROXY-3-METHYLGLUTARYL COENZYME A SYNTHASE"/>
    <property type="match status" value="1"/>
</dbReference>
<feature type="non-terminal residue" evidence="3">
    <location>
        <position position="1"/>
    </location>
</feature>
<dbReference type="CDD" id="cd00827">
    <property type="entry name" value="init_cond_enzymes"/>
    <property type="match status" value="1"/>
</dbReference>
<dbReference type="NCBIfam" id="NF003274">
    <property type="entry name" value="PRK04262.1"/>
    <property type="match status" value="1"/>
</dbReference>
<comment type="caution">
    <text evidence="3">The sequence shown here is derived from an EMBL/GenBank/DDBJ whole genome shotgun (WGS) entry which is preliminary data.</text>
</comment>
<dbReference type="InterPro" id="IPR013747">
    <property type="entry name" value="ACP_syn_III_C"/>
</dbReference>
<reference evidence="3" key="1">
    <citation type="journal article" date="2014" name="Front. Microbiol.">
        <title>High frequency of phylogenetically diverse reductive dehalogenase-homologous genes in deep subseafloor sedimentary metagenomes.</title>
        <authorList>
            <person name="Kawai M."/>
            <person name="Futagami T."/>
            <person name="Toyoda A."/>
            <person name="Takaki Y."/>
            <person name="Nishi S."/>
            <person name="Hori S."/>
            <person name="Arai W."/>
            <person name="Tsubouchi T."/>
            <person name="Morono Y."/>
            <person name="Uchiyama I."/>
            <person name="Ito T."/>
            <person name="Fujiyama A."/>
            <person name="Inagaki F."/>
            <person name="Takami H."/>
        </authorList>
    </citation>
    <scope>NUCLEOTIDE SEQUENCE</scope>
    <source>
        <strain evidence="3">Expedition CK06-06</strain>
    </source>
</reference>
<keyword evidence="1" id="KW-0808">Transferase</keyword>
<dbReference type="InterPro" id="IPR004656">
    <property type="entry name" value="HMG_CoA_Synthase"/>
</dbReference>
<feature type="domain" description="Beta-ketoacyl-[acyl-carrier-protein] synthase III C-terminal" evidence="2">
    <location>
        <begin position="134"/>
        <end position="213"/>
    </location>
</feature>
<sequence>CGTIVAEAIGATPNVTAADYEFACKAGTEAFQTCIGLVSSGMMRYAMAIGADTAQGRPGDALEYTAACGGAAYIFGKKPSRTLVDLEGSYSFVTDTPDFWRRGREMYPRHGSRFTGEPAYFRHTIGAAKGLMGELGMEPGDYKYAVFHQPNTKFPIKAARTLGFSMDAIKPGLVVPFVGNTYAGSTLIGLAATLDVADPGDRILAVSYGSGAGSDAFSFVVQDGIANDRRLEPAVSLFVGRKRYIDYSEYSKLRGKLIK</sequence>
<proteinExistence type="predicted"/>
<evidence type="ECO:0000256" key="1">
    <source>
        <dbReference type="ARBA" id="ARBA00022679"/>
    </source>
</evidence>
<dbReference type="AlphaFoldDB" id="X0VNP6"/>
<organism evidence="3">
    <name type="scientific">marine sediment metagenome</name>
    <dbReference type="NCBI Taxonomy" id="412755"/>
    <lineage>
        <taxon>unclassified sequences</taxon>
        <taxon>metagenomes</taxon>
        <taxon>ecological metagenomes</taxon>
    </lineage>
</organism>
<name>X0VNP6_9ZZZZ</name>
<dbReference type="InterPro" id="IPR016039">
    <property type="entry name" value="Thiolase-like"/>
</dbReference>
<dbReference type="GO" id="GO:0006084">
    <property type="term" value="P:acetyl-CoA metabolic process"/>
    <property type="evidence" value="ECO:0007669"/>
    <property type="project" value="TreeGrafter"/>
</dbReference>
<dbReference type="GO" id="GO:0010142">
    <property type="term" value="P:farnesyl diphosphate biosynthetic process, mevalonate pathway"/>
    <property type="evidence" value="ECO:0007669"/>
    <property type="project" value="TreeGrafter"/>
</dbReference>
<dbReference type="Gene3D" id="3.40.47.10">
    <property type="match status" value="1"/>
</dbReference>
<dbReference type="EMBL" id="BARS01031600">
    <property type="protein sequence ID" value="GAG19974.1"/>
    <property type="molecule type" value="Genomic_DNA"/>
</dbReference>